<evidence type="ECO:0000256" key="1">
    <source>
        <dbReference type="SAM" id="Coils"/>
    </source>
</evidence>
<sequence length="586" mass="65059">MPPKKPVQPFRWSDEISLEENIELNLTEMAFRLEIDYPDVEWKDAVSLLSKGVARLKGMEEAQVATLRRAHRFYNPGVTECKKSTKSARSAKSETSTAPQSLAGDAVEEREREDRDTLPTADPNEREDFGDNSGRIDEEDEEGVEHEAEAVDESLIEVVTDDAVGIKTEAEEEEQSKATERPRATAHVTKIDGRLKLKITGLPMAEDAERMLMPPPQLSSAKKIKESAKSKVHKSSDSAHTVGGSLKPCQCVEMGLECDHLPGMTAEVLALLPKGVKEVPIEPNEVINPEQPLLGRALNKSVPKATLNRRIGCRLAKHEVLQMLTDADGNPLYARDIFPRLEPKHYEHQDRIYGLAKVNVSQTRSPSPGPSNTQSRTEQSKGSTESAADAEPEAKKSRVDFLWYNRLSPRCPLRRHTIWSSNGSRQAPHGISLAAYEEAISQGSIGAYIPEQGELHIPFDPTAGRLTSQRQRQDRVVASHPVLSNQLAEEMEAVAAAREEAQKKARQQKRLSLQMGEPEVIYQWDDKESGETNARQLLIRIAEKLLRDGDDNLDGVKLKMQEALERVRREALAAQASQEPSSSPPG</sequence>
<comment type="caution">
    <text evidence="3">The sequence shown here is derived from an EMBL/GenBank/DDBJ whole genome shotgun (WGS) entry which is preliminary data.</text>
</comment>
<name>A0AA36FZS9_9BILA</name>
<keyword evidence="4" id="KW-1185">Reference proteome</keyword>
<reference evidence="3" key="1">
    <citation type="submission" date="2023-06" db="EMBL/GenBank/DDBJ databases">
        <authorList>
            <person name="Delattre M."/>
        </authorList>
    </citation>
    <scope>NUCLEOTIDE SEQUENCE</scope>
    <source>
        <strain evidence="3">AF72</strain>
    </source>
</reference>
<gene>
    <name evidence="3" type="ORF">MSPICULIGERA_LOCUS9179</name>
</gene>
<evidence type="ECO:0000313" key="4">
    <source>
        <dbReference type="Proteomes" id="UP001177023"/>
    </source>
</evidence>
<keyword evidence="1" id="KW-0175">Coiled coil</keyword>
<evidence type="ECO:0000256" key="2">
    <source>
        <dbReference type="SAM" id="MobiDB-lite"/>
    </source>
</evidence>
<feature type="region of interest" description="Disordered" evidence="2">
    <location>
        <begin position="360"/>
        <end position="393"/>
    </location>
</feature>
<feature type="compositionally biased region" description="Basic and acidic residues" evidence="2">
    <location>
        <begin position="107"/>
        <end position="129"/>
    </location>
</feature>
<dbReference type="Proteomes" id="UP001177023">
    <property type="component" value="Unassembled WGS sequence"/>
</dbReference>
<protein>
    <submittedName>
        <fullName evidence="3">Uncharacterized protein</fullName>
    </submittedName>
</protein>
<accession>A0AA36FZS9</accession>
<organism evidence="3 4">
    <name type="scientific">Mesorhabditis spiculigera</name>
    <dbReference type="NCBI Taxonomy" id="96644"/>
    <lineage>
        <taxon>Eukaryota</taxon>
        <taxon>Metazoa</taxon>
        <taxon>Ecdysozoa</taxon>
        <taxon>Nematoda</taxon>
        <taxon>Chromadorea</taxon>
        <taxon>Rhabditida</taxon>
        <taxon>Rhabditina</taxon>
        <taxon>Rhabditomorpha</taxon>
        <taxon>Rhabditoidea</taxon>
        <taxon>Rhabditidae</taxon>
        <taxon>Mesorhabditinae</taxon>
        <taxon>Mesorhabditis</taxon>
    </lineage>
</organism>
<proteinExistence type="predicted"/>
<feature type="compositionally biased region" description="Low complexity" evidence="2">
    <location>
        <begin position="87"/>
        <end position="98"/>
    </location>
</feature>
<dbReference type="AlphaFoldDB" id="A0AA36FZS9"/>
<feature type="coiled-coil region" evidence="1">
    <location>
        <begin position="484"/>
        <end position="514"/>
    </location>
</feature>
<feature type="compositionally biased region" description="Polar residues" evidence="2">
    <location>
        <begin position="360"/>
        <end position="386"/>
    </location>
</feature>
<evidence type="ECO:0000313" key="3">
    <source>
        <dbReference type="EMBL" id="CAJ0570743.1"/>
    </source>
</evidence>
<feature type="compositionally biased region" description="Acidic residues" evidence="2">
    <location>
        <begin position="137"/>
        <end position="155"/>
    </location>
</feature>
<dbReference type="EMBL" id="CATQJA010002460">
    <property type="protein sequence ID" value="CAJ0570743.1"/>
    <property type="molecule type" value="Genomic_DNA"/>
</dbReference>
<feature type="region of interest" description="Disordered" evidence="2">
    <location>
        <begin position="80"/>
        <end position="158"/>
    </location>
</feature>
<feature type="non-terminal residue" evidence="3">
    <location>
        <position position="586"/>
    </location>
</feature>